<organism evidence="2 3">
    <name type="scientific">Fontibacillus phaseoli</name>
    <dbReference type="NCBI Taxonomy" id="1416533"/>
    <lineage>
        <taxon>Bacteria</taxon>
        <taxon>Bacillati</taxon>
        <taxon>Bacillota</taxon>
        <taxon>Bacilli</taxon>
        <taxon>Bacillales</taxon>
        <taxon>Paenibacillaceae</taxon>
        <taxon>Fontibacillus</taxon>
    </lineage>
</organism>
<comment type="caution">
    <text evidence="2">The sequence shown here is derived from an EMBL/GenBank/DDBJ whole genome shotgun (WGS) entry which is preliminary data.</text>
</comment>
<dbReference type="AlphaFoldDB" id="A0A369BGF2"/>
<keyword evidence="3" id="KW-1185">Reference proteome</keyword>
<accession>A0A369BGF2</accession>
<dbReference type="PROSITE" id="PS51257">
    <property type="entry name" value="PROKAR_LIPOPROTEIN"/>
    <property type="match status" value="1"/>
</dbReference>
<protein>
    <submittedName>
        <fullName evidence="2">Uncharacterized protein</fullName>
    </submittedName>
</protein>
<reference evidence="2 3" key="1">
    <citation type="submission" date="2018-07" db="EMBL/GenBank/DDBJ databases">
        <title>Genomic Encyclopedia of Type Strains, Phase III (KMG-III): the genomes of soil and plant-associated and newly described type strains.</title>
        <authorList>
            <person name="Whitman W."/>
        </authorList>
    </citation>
    <scope>NUCLEOTIDE SEQUENCE [LARGE SCALE GENOMIC DNA]</scope>
    <source>
        <strain evidence="2 3">CECT 8333</strain>
    </source>
</reference>
<proteinExistence type="predicted"/>
<dbReference type="OrthoDB" id="2973259at2"/>
<keyword evidence="1" id="KW-0732">Signal</keyword>
<sequence>MKAAIFILLLIFISGCSGTLQRDTNESNNKEVANNNSTGLVQPLVTNEVITPSQEIQYSDKDIEKIFLPPNFIVKKFEIVHKEKKIEFSMDYIFNDELYTILNSGITYSFVIVYPEPVQSILNNKNSEIIPGKISSDGRLNYSLSFSEVVDSEISEEQFKTIQDNMEYQLHVLNSKDEVFHIFPTFRYMVDYEEGKSDDLFYK</sequence>
<feature type="signal peptide" evidence="1">
    <location>
        <begin position="1"/>
        <end position="22"/>
    </location>
</feature>
<feature type="chain" id="PRO_5016868014" evidence="1">
    <location>
        <begin position="23"/>
        <end position="203"/>
    </location>
</feature>
<dbReference type="RefSeq" id="WP_114496933.1">
    <property type="nucleotide sequence ID" value="NZ_QPJW01000004.1"/>
</dbReference>
<dbReference type="Proteomes" id="UP000253090">
    <property type="component" value="Unassembled WGS sequence"/>
</dbReference>
<dbReference type="EMBL" id="QPJW01000004">
    <property type="protein sequence ID" value="RCX19678.1"/>
    <property type="molecule type" value="Genomic_DNA"/>
</dbReference>
<evidence type="ECO:0000313" key="2">
    <source>
        <dbReference type="EMBL" id="RCX19678.1"/>
    </source>
</evidence>
<evidence type="ECO:0000256" key="1">
    <source>
        <dbReference type="SAM" id="SignalP"/>
    </source>
</evidence>
<evidence type="ECO:0000313" key="3">
    <source>
        <dbReference type="Proteomes" id="UP000253090"/>
    </source>
</evidence>
<name>A0A369BGF2_9BACL</name>
<gene>
    <name evidence="2" type="ORF">DFP94_104131</name>
</gene>